<proteinExistence type="inferred from homology"/>
<sequence>MNIMNTNLYILLITGALVGAVSGYLGSFMVLKRMSLVGDALSHVALPGMAIALILNLNPMLGAFVALTLAVIGVWYLSEKSEIYPEALVGVFFTASLAIGILITPKPELLEALFGNFEKINIFDGVIIAASSALIFTAVSLISKKLLLGIVSEDLAKAEGIKMKNINLIYLLLVGFVVALGVKFVGTLLMGALVVVPAVAAKNLSGSIKSYQILGSLLGVVSVVFGLLISSYFHFSSGPIIVLVSILIFLLSYIFKKHRPNGT</sequence>
<gene>
    <name evidence="8" type="ORF">COX03_00725</name>
</gene>
<keyword evidence="6" id="KW-0813">Transport</keyword>
<feature type="transmembrane region" description="Helical" evidence="7">
    <location>
        <begin position="168"/>
        <end position="201"/>
    </location>
</feature>
<dbReference type="SUPFAM" id="SSF81345">
    <property type="entry name" value="ABC transporter involved in vitamin B12 uptake, BtuC"/>
    <property type="match status" value="1"/>
</dbReference>
<dbReference type="Pfam" id="PF00950">
    <property type="entry name" value="ABC-3"/>
    <property type="match status" value="1"/>
</dbReference>
<feature type="transmembrane region" description="Helical" evidence="7">
    <location>
        <begin position="125"/>
        <end position="148"/>
    </location>
</feature>
<dbReference type="Gene3D" id="1.10.3470.10">
    <property type="entry name" value="ABC transporter involved in vitamin B12 uptake, BtuC"/>
    <property type="match status" value="1"/>
</dbReference>
<feature type="transmembrane region" description="Helical" evidence="7">
    <location>
        <begin position="213"/>
        <end position="233"/>
    </location>
</feature>
<dbReference type="Proteomes" id="UP000229847">
    <property type="component" value="Unassembled WGS sequence"/>
</dbReference>
<name>A0A2H0BK00_9BACT</name>
<evidence type="ECO:0000313" key="9">
    <source>
        <dbReference type="Proteomes" id="UP000229847"/>
    </source>
</evidence>
<evidence type="ECO:0000256" key="2">
    <source>
        <dbReference type="ARBA" id="ARBA00008034"/>
    </source>
</evidence>
<comment type="caution">
    <text evidence="8">The sequence shown here is derived from an EMBL/GenBank/DDBJ whole genome shotgun (WGS) entry which is preliminary data.</text>
</comment>
<organism evidence="8 9">
    <name type="scientific">Candidatus Woesebacteria bacterium CG22_combo_CG10-13_8_21_14_all_39_10</name>
    <dbReference type="NCBI Taxonomy" id="1975059"/>
    <lineage>
        <taxon>Bacteria</taxon>
        <taxon>Candidatus Woeseibacteriota</taxon>
    </lineage>
</organism>
<evidence type="ECO:0000256" key="4">
    <source>
        <dbReference type="ARBA" id="ARBA00022989"/>
    </source>
</evidence>
<accession>A0A2H0BK00</accession>
<keyword evidence="4 7" id="KW-1133">Transmembrane helix</keyword>
<evidence type="ECO:0000313" key="8">
    <source>
        <dbReference type="EMBL" id="PIP57879.1"/>
    </source>
</evidence>
<dbReference type="InterPro" id="IPR001626">
    <property type="entry name" value="ABC_TroCD"/>
</dbReference>
<feature type="transmembrane region" description="Helical" evidence="7">
    <location>
        <begin position="239"/>
        <end position="255"/>
    </location>
</feature>
<dbReference type="AlphaFoldDB" id="A0A2H0BK00"/>
<feature type="transmembrane region" description="Helical" evidence="7">
    <location>
        <begin position="83"/>
        <end position="104"/>
    </location>
</feature>
<dbReference type="GO" id="GO:0010043">
    <property type="term" value="P:response to zinc ion"/>
    <property type="evidence" value="ECO:0007669"/>
    <property type="project" value="TreeGrafter"/>
</dbReference>
<evidence type="ECO:0000256" key="3">
    <source>
        <dbReference type="ARBA" id="ARBA00022692"/>
    </source>
</evidence>
<dbReference type="EMBL" id="PCSW01000022">
    <property type="protein sequence ID" value="PIP57879.1"/>
    <property type="molecule type" value="Genomic_DNA"/>
</dbReference>
<keyword evidence="3 6" id="KW-0812">Transmembrane</keyword>
<evidence type="ECO:0000256" key="6">
    <source>
        <dbReference type="RuleBase" id="RU003943"/>
    </source>
</evidence>
<evidence type="ECO:0000256" key="5">
    <source>
        <dbReference type="ARBA" id="ARBA00023136"/>
    </source>
</evidence>
<comment type="subcellular location">
    <subcellularLocation>
        <location evidence="6">Cell membrane</location>
        <topology evidence="6">Multi-pass membrane protein</topology>
    </subcellularLocation>
    <subcellularLocation>
        <location evidence="1">Membrane</location>
        <topology evidence="1">Multi-pass membrane protein</topology>
    </subcellularLocation>
</comment>
<feature type="transmembrane region" description="Helical" evidence="7">
    <location>
        <begin position="6"/>
        <end position="31"/>
    </location>
</feature>
<dbReference type="PANTHER" id="PTHR30477">
    <property type="entry name" value="ABC-TRANSPORTER METAL-BINDING PROTEIN"/>
    <property type="match status" value="1"/>
</dbReference>
<evidence type="ECO:0000256" key="1">
    <source>
        <dbReference type="ARBA" id="ARBA00004141"/>
    </source>
</evidence>
<protein>
    <submittedName>
        <fullName evidence="8">ABC transporter</fullName>
    </submittedName>
</protein>
<dbReference type="GO" id="GO:0055085">
    <property type="term" value="P:transmembrane transport"/>
    <property type="evidence" value="ECO:0007669"/>
    <property type="project" value="InterPro"/>
</dbReference>
<comment type="similarity">
    <text evidence="2 6">Belongs to the ABC-3 integral membrane protein family.</text>
</comment>
<evidence type="ECO:0000256" key="7">
    <source>
        <dbReference type="SAM" id="Phobius"/>
    </source>
</evidence>
<dbReference type="GO" id="GO:0043190">
    <property type="term" value="C:ATP-binding cassette (ABC) transporter complex"/>
    <property type="evidence" value="ECO:0007669"/>
    <property type="project" value="InterPro"/>
</dbReference>
<reference evidence="8 9" key="1">
    <citation type="submission" date="2017-09" db="EMBL/GenBank/DDBJ databases">
        <title>Depth-based differentiation of microbial function through sediment-hosted aquifers and enrichment of novel symbionts in the deep terrestrial subsurface.</title>
        <authorList>
            <person name="Probst A.J."/>
            <person name="Ladd B."/>
            <person name="Jarett J.K."/>
            <person name="Geller-Mcgrath D.E."/>
            <person name="Sieber C.M."/>
            <person name="Emerson J.B."/>
            <person name="Anantharaman K."/>
            <person name="Thomas B.C."/>
            <person name="Malmstrom R."/>
            <person name="Stieglmeier M."/>
            <person name="Klingl A."/>
            <person name="Woyke T."/>
            <person name="Ryan C.M."/>
            <person name="Banfield J.F."/>
        </authorList>
    </citation>
    <scope>NUCLEOTIDE SEQUENCE [LARGE SCALE GENOMIC DNA]</scope>
    <source>
        <strain evidence="8">CG22_combo_CG10-13_8_21_14_all_39_10</strain>
    </source>
</reference>
<dbReference type="InterPro" id="IPR037294">
    <property type="entry name" value="ABC_BtuC-like"/>
</dbReference>
<keyword evidence="5 7" id="KW-0472">Membrane</keyword>
<feature type="transmembrane region" description="Helical" evidence="7">
    <location>
        <begin position="52"/>
        <end position="77"/>
    </location>
</feature>
<dbReference type="PANTHER" id="PTHR30477:SF0">
    <property type="entry name" value="METAL TRANSPORT SYSTEM MEMBRANE PROTEIN TM_0125-RELATED"/>
    <property type="match status" value="1"/>
</dbReference>